<dbReference type="SUPFAM" id="SSF53474">
    <property type="entry name" value="alpha/beta-Hydrolases"/>
    <property type="match status" value="1"/>
</dbReference>
<dbReference type="Gene3D" id="3.40.50.1820">
    <property type="entry name" value="alpha/beta hydrolase"/>
    <property type="match status" value="1"/>
</dbReference>
<dbReference type="AlphaFoldDB" id="A0A7W7KAM6"/>
<proteinExistence type="predicted"/>
<organism evidence="2 3">
    <name type="scientific">Novosphingobium chloroacetimidivorans</name>
    <dbReference type="NCBI Taxonomy" id="1428314"/>
    <lineage>
        <taxon>Bacteria</taxon>
        <taxon>Pseudomonadati</taxon>
        <taxon>Pseudomonadota</taxon>
        <taxon>Alphaproteobacteria</taxon>
        <taxon>Sphingomonadales</taxon>
        <taxon>Sphingomonadaceae</taxon>
        <taxon>Novosphingobium</taxon>
    </lineage>
</organism>
<dbReference type="InterPro" id="IPR022742">
    <property type="entry name" value="Hydrolase_4"/>
</dbReference>
<protein>
    <submittedName>
        <fullName evidence="2">Putative redox protein</fullName>
    </submittedName>
</protein>
<feature type="domain" description="Serine aminopeptidase S33" evidence="1">
    <location>
        <begin position="49"/>
        <end position="130"/>
    </location>
</feature>
<dbReference type="EMBL" id="JACHLR010000010">
    <property type="protein sequence ID" value="MBB4859302.1"/>
    <property type="molecule type" value="Genomic_DNA"/>
</dbReference>
<dbReference type="InterPro" id="IPR029058">
    <property type="entry name" value="AB_hydrolase_fold"/>
</dbReference>
<dbReference type="Pfam" id="PF12146">
    <property type="entry name" value="Hydrolase_4"/>
    <property type="match status" value="1"/>
</dbReference>
<dbReference type="Proteomes" id="UP000555448">
    <property type="component" value="Unassembled WGS sequence"/>
</dbReference>
<evidence type="ECO:0000313" key="3">
    <source>
        <dbReference type="Proteomes" id="UP000555448"/>
    </source>
</evidence>
<dbReference type="PANTHER" id="PTHR42886:SF29">
    <property type="entry name" value="PUMMELIG, ISOFORM A"/>
    <property type="match status" value="1"/>
</dbReference>
<evidence type="ECO:0000259" key="1">
    <source>
        <dbReference type="Pfam" id="PF12146"/>
    </source>
</evidence>
<accession>A0A7W7KAM6</accession>
<gene>
    <name evidence="2" type="ORF">HNO88_002631</name>
</gene>
<comment type="caution">
    <text evidence="2">The sequence shown here is derived from an EMBL/GenBank/DDBJ whole genome shotgun (WGS) entry which is preliminary data.</text>
</comment>
<sequence length="270" mass="27821">MSHIPFTFRGSEEGELVGRIELPAVPPRAWAVFAHCFACGGESLAAVWISRALADHGIGVLRYDFAGIGRSGGTVFAGVTADVRDLAAAVAAMNDAGMPVSLLIGHSLGGIAAVETAVASEGIRAVVTIGTPSSADHLAGIGTRHDRFEAGGVVTVGGRSIEVAPGFVDDLALHPLAPSLSTSRVPILILHAPTDEVVGIEHASRIYAAARHPKSFVCLSGADHLLTRREDASYAASVISAWVAPYVAGSLDADPGKTDQYPRSADALTD</sequence>
<reference evidence="2 3" key="1">
    <citation type="submission" date="2020-08" db="EMBL/GenBank/DDBJ databases">
        <title>Functional genomics of gut bacteria from endangered species of beetles.</title>
        <authorList>
            <person name="Carlos-Shanley C."/>
        </authorList>
    </citation>
    <scope>NUCLEOTIDE SEQUENCE [LARGE SCALE GENOMIC DNA]</scope>
    <source>
        <strain evidence="2 3">S00245</strain>
    </source>
</reference>
<dbReference type="PANTHER" id="PTHR42886">
    <property type="entry name" value="RE40534P-RELATED"/>
    <property type="match status" value="1"/>
</dbReference>
<keyword evidence="3" id="KW-1185">Reference proteome</keyword>
<evidence type="ECO:0000313" key="2">
    <source>
        <dbReference type="EMBL" id="MBB4859302.1"/>
    </source>
</evidence>
<dbReference type="RefSeq" id="WP_184245904.1">
    <property type="nucleotide sequence ID" value="NZ_JACHLR010000010.1"/>
</dbReference>
<name>A0A7W7KAM6_9SPHN</name>